<proteinExistence type="inferred from homology"/>
<keyword evidence="2 6" id="KW-0808">Transferase</keyword>
<dbReference type="InterPro" id="IPR050559">
    <property type="entry name" value="P-Pant_transferase_sf"/>
</dbReference>
<dbReference type="SUPFAM" id="SSF56214">
    <property type="entry name" value="4'-phosphopantetheinyl transferase"/>
    <property type="match status" value="2"/>
</dbReference>
<dbReference type="InterPro" id="IPR055066">
    <property type="entry name" value="AASDHPPT_N"/>
</dbReference>
<reference evidence="6 7" key="3">
    <citation type="submission" date="2019-03" db="EMBL/GenBank/DDBJ databases">
        <title>Genomic Encyclopedia of Type Strains, Phase IV (KMG-IV): sequencing the most valuable type-strain genomes for metagenomic binning, comparative biology and taxonomic classification.</title>
        <authorList>
            <person name="Goeker M."/>
        </authorList>
    </citation>
    <scope>NUCLEOTIDE SEQUENCE [LARGE SCALE GENOMIC DNA]</scope>
    <source>
        <strain evidence="6 7">DSM 103236</strain>
    </source>
</reference>
<dbReference type="Gene3D" id="3.90.470.20">
    <property type="entry name" value="4'-phosphopantetheinyl transferase domain"/>
    <property type="match status" value="2"/>
</dbReference>
<dbReference type="GO" id="GO:0005829">
    <property type="term" value="C:cytosol"/>
    <property type="evidence" value="ECO:0007669"/>
    <property type="project" value="TreeGrafter"/>
</dbReference>
<comment type="similarity">
    <text evidence="1">Belongs to the P-Pant transferase superfamily. Gsp/Sfp/HetI/AcpT family.</text>
</comment>
<dbReference type="Pfam" id="PF22624">
    <property type="entry name" value="AASDHPPT_N"/>
    <property type="match status" value="1"/>
</dbReference>
<name>A0A4V2RZD0_9SPHI</name>
<dbReference type="OrthoDB" id="9808281at2"/>
<sequence>MVVIKYCNIDVIKDADISHYMNYLPSFMLKEVLRYKYDNDRKSRLLARLMLQESLTETSSTQSLKDWRRNANNKPFMVNWHAFNISHSSDVVVFAYTTGEAVGIDIEQKADVSYQDILNNFHPEEKQYINSSSDPKNCFYNLWVKKEALLKAIGIGVVNGLNDFTCINNSLSHQQRTWYLKELQIHPEYSCYLCLLDLEQDIMIREFKLSNFNLNNL</sequence>
<feature type="domain" description="4'-phosphopantetheinyl transferase N-terminal" evidence="4">
    <location>
        <begin position="16"/>
        <end position="95"/>
    </location>
</feature>
<dbReference type="InterPro" id="IPR037143">
    <property type="entry name" value="4-PPantetheinyl_Trfase_dom_sf"/>
</dbReference>
<dbReference type="GO" id="GO:0000287">
    <property type="term" value="F:magnesium ion binding"/>
    <property type="evidence" value="ECO:0007669"/>
    <property type="project" value="InterPro"/>
</dbReference>
<dbReference type="EMBL" id="BMJO01000002">
    <property type="protein sequence ID" value="GGE47188.1"/>
    <property type="molecule type" value="Genomic_DNA"/>
</dbReference>
<accession>A0A4V2RZD0</accession>
<dbReference type="EMBL" id="SLWO01000004">
    <property type="protein sequence ID" value="TCO25215.1"/>
    <property type="molecule type" value="Genomic_DNA"/>
</dbReference>
<dbReference type="AlphaFoldDB" id="A0A4V2RZD0"/>
<keyword evidence="8" id="KW-1185">Reference proteome</keyword>
<dbReference type="RefSeq" id="WP_132532779.1">
    <property type="nucleotide sequence ID" value="NZ_BMJO01000002.1"/>
</dbReference>
<dbReference type="Proteomes" id="UP000622648">
    <property type="component" value="Unassembled WGS sequence"/>
</dbReference>
<reference evidence="5" key="1">
    <citation type="journal article" date="2014" name="Int. J. Syst. Evol. Microbiol.">
        <title>Complete genome of a new Firmicutes species belonging to the dominant human colonic microbiota ('Ruminococcus bicirculans') reveals two chromosomes and a selective capacity to utilize plant glucans.</title>
        <authorList>
            <consortium name="NISC Comparative Sequencing Program"/>
            <person name="Wegmann U."/>
            <person name="Louis P."/>
            <person name="Goesmann A."/>
            <person name="Henrissat B."/>
            <person name="Duncan S.H."/>
            <person name="Flint H.J."/>
        </authorList>
    </citation>
    <scope>NUCLEOTIDE SEQUENCE</scope>
    <source>
        <strain evidence="5">CGMCC 1.15644</strain>
    </source>
</reference>
<evidence type="ECO:0000313" key="7">
    <source>
        <dbReference type="Proteomes" id="UP000295684"/>
    </source>
</evidence>
<dbReference type="GO" id="GO:0019878">
    <property type="term" value="P:lysine biosynthetic process via aminoadipic acid"/>
    <property type="evidence" value="ECO:0007669"/>
    <property type="project" value="TreeGrafter"/>
</dbReference>
<reference evidence="8" key="2">
    <citation type="journal article" date="2019" name="Int. J. Syst. Evol. Microbiol.">
        <title>The Global Catalogue of Microorganisms (GCM) 10K type strain sequencing project: providing services to taxonomists for standard genome sequencing and annotation.</title>
        <authorList>
            <consortium name="The Broad Institute Genomics Platform"/>
            <consortium name="The Broad Institute Genome Sequencing Center for Infectious Disease"/>
            <person name="Wu L."/>
            <person name="Ma J."/>
        </authorList>
    </citation>
    <scope>NUCLEOTIDE SEQUENCE [LARGE SCALE GENOMIC DNA]</scope>
    <source>
        <strain evidence="8">CGMCC 1.15644</strain>
    </source>
</reference>
<dbReference type="GO" id="GO:0008897">
    <property type="term" value="F:holo-[acyl-carrier-protein] synthase activity"/>
    <property type="evidence" value="ECO:0007669"/>
    <property type="project" value="InterPro"/>
</dbReference>
<comment type="caution">
    <text evidence="6">The sequence shown here is derived from an EMBL/GenBank/DDBJ whole genome shotgun (WGS) entry which is preliminary data.</text>
</comment>
<evidence type="ECO:0000259" key="4">
    <source>
        <dbReference type="Pfam" id="PF22624"/>
    </source>
</evidence>
<reference evidence="5" key="4">
    <citation type="submission" date="2024-05" db="EMBL/GenBank/DDBJ databases">
        <authorList>
            <person name="Sun Q."/>
            <person name="Zhou Y."/>
        </authorList>
    </citation>
    <scope>NUCLEOTIDE SEQUENCE</scope>
    <source>
        <strain evidence="5">CGMCC 1.15644</strain>
    </source>
</reference>
<evidence type="ECO:0000313" key="5">
    <source>
        <dbReference type="EMBL" id="GGE47188.1"/>
    </source>
</evidence>
<dbReference type="Proteomes" id="UP000295684">
    <property type="component" value="Unassembled WGS sequence"/>
</dbReference>
<dbReference type="PANTHER" id="PTHR12215">
    <property type="entry name" value="PHOSPHOPANTETHEINE TRANSFERASE"/>
    <property type="match status" value="1"/>
</dbReference>
<evidence type="ECO:0000256" key="1">
    <source>
        <dbReference type="ARBA" id="ARBA00010990"/>
    </source>
</evidence>
<evidence type="ECO:0000313" key="6">
    <source>
        <dbReference type="EMBL" id="TCO25215.1"/>
    </source>
</evidence>
<dbReference type="InterPro" id="IPR008278">
    <property type="entry name" value="4-PPantetheinyl_Trfase_dom"/>
</dbReference>
<gene>
    <name evidence="6" type="ORF">EV200_104252</name>
    <name evidence="5" type="ORF">GCM10011413_11640</name>
</gene>
<protein>
    <submittedName>
        <fullName evidence="6">4'-phosphopantetheinyl transferase</fullName>
    </submittedName>
    <submittedName>
        <fullName evidence="5">Siderophore/surfactin biosynthesis protein</fullName>
    </submittedName>
</protein>
<dbReference type="PANTHER" id="PTHR12215:SF10">
    <property type="entry name" value="L-AMINOADIPATE-SEMIALDEHYDE DEHYDROGENASE-PHOSPHOPANTETHEINYL TRANSFERASE"/>
    <property type="match status" value="1"/>
</dbReference>
<dbReference type="Pfam" id="PF01648">
    <property type="entry name" value="ACPS"/>
    <property type="match status" value="1"/>
</dbReference>
<feature type="domain" description="4'-phosphopantetheinyl transferase" evidence="3">
    <location>
        <begin position="101"/>
        <end position="190"/>
    </location>
</feature>
<evidence type="ECO:0000313" key="8">
    <source>
        <dbReference type="Proteomes" id="UP000622648"/>
    </source>
</evidence>
<evidence type="ECO:0000259" key="3">
    <source>
        <dbReference type="Pfam" id="PF01648"/>
    </source>
</evidence>
<organism evidence="6 7">
    <name type="scientific">Pedobacter psychrotolerans</name>
    <dbReference type="NCBI Taxonomy" id="1843235"/>
    <lineage>
        <taxon>Bacteria</taxon>
        <taxon>Pseudomonadati</taxon>
        <taxon>Bacteroidota</taxon>
        <taxon>Sphingobacteriia</taxon>
        <taxon>Sphingobacteriales</taxon>
        <taxon>Sphingobacteriaceae</taxon>
        <taxon>Pedobacter</taxon>
    </lineage>
</organism>
<evidence type="ECO:0000256" key="2">
    <source>
        <dbReference type="ARBA" id="ARBA00022679"/>
    </source>
</evidence>